<gene>
    <name evidence="2" type="ORF">CERZMDRAFT_94037</name>
</gene>
<keyword evidence="3" id="KW-1185">Reference proteome</keyword>
<feature type="compositionally biased region" description="Polar residues" evidence="1">
    <location>
        <begin position="179"/>
        <end position="193"/>
    </location>
</feature>
<evidence type="ECO:0000313" key="3">
    <source>
        <dbReference type="Proteomes" id="UP000799539"/>
    </source>
</evidence>
<dbReference type="OrthoDB" id="3910171at2759"/>
<sequence>MLFDENFTFDTPRSPSLSSDLTLSTRDTSRSVSPCTADTTAAYPPPRFSVTDLATSFASSRLRHDSQICYDSCEAYANMDDDDAAWAIPGVDEECSYSRSRTRTLPQRPHSPTRRMARQMNTRLLCSTAHAKDIATLVARMVDSKEHCNVVGSSPTTSCGSIHRSVDSINDDEGYDSGSGRSAATSRCSSLAVQRSRMDYRRTSDLKPAGGVRVSKAVRQKKEVKHRRVRSQEE</sequence>
<evidence type="ECO:0000313" key="2">
    <source>
        <dbReference type="EMBL" id="KAF2215635.1"/>
    </source>
</evidence>
<feature type="compositionally biased region" description="Low complexity" evidence="1">
    <location>
        <begin position="10"/>
        <end position="26"/>
    </location>
</feature>
<accession>A0A6A6FQ81</accession>
<feature type="compositionally biased region" description="Basic residues" evidence="1">
    <location>
        <begin position="216"/>
        <end position="234"/>
    </location>
</feature>
<protein>
    <submittedName>
        <fullName evidence="2">Uncharacterized protein</fullName>
    </submittedName>
</protein>
<feature type="region of interest" description="Disordered" evidence="1">
    <location>
        <begin position="1"/>
        <end position="40"/>
    </location>
</feature>
<reference evidence="2" key="1">
    <citation type="journal article" date="2020" name="Stud. Mycol.">
        <title>101 Dothideomycetes genomes: a test case for predicting lifestyles and emergence of pathogens.</title>
        <authorList>
            <person name="Haridas S."/>
            <person name="Albert R."/>
            <person name="Binder M."/>
            <person name="Bloem J."/>
            <person name="Labutti K."/>
            <person name="Salamov A."/>
            <person name="Andreopoulos B."/>
            <person name="Baker S."/>
            <person name="Barry K."/>
            <person name="Bills G."/>
            <person name="Bluhm B."/>
            <person name="Cannon C."/>
            <person name="Castanera R."/>
            <person name="Culley D."/>
            <person name="Daum C."/>
            <person name="Ezra D."/>
            <person name="Gonzalez J."/>
            <person name="Henrissat B."/>
            <person name="Kuo A."/>
            <person name="Liang C."/>
            <person name="Lipzen A."/>
            <person name="Lutzoni F."/>
            <person name="Magnuson J."/>
            <person name="Mondo S."/>
            <person name="Nolan M."/>
            <person name="Ohm R."/>
            <person name="Pangilinan J."/>
            <person name="Park H.-J."/>
            <person name="Ramirez L."/>
            <person name="Alfaro M."/>
            <person name="Sun H."/>
            <person name="Tritt A."/>
            <person name="Yoshinaga Y."/>
            <person name="Zwiers L.-H."/>
            <person name="Turgeon B."/>
            <person name="Goodwin S."/>
            <person name="Spatafora J."/>
            <person name="Crous P."/>
            <person name="Grigoriev I."/>
        </authorList>
    </citation>
    <scope>NUCLEOTIDE SEQUENCE</scope>
    <source>
        <strain evidence="2">SCOH1-5</strain>
    </source>
</reference>
<evidence type="ECO:0000256" key="1">
    <source>
        <dbReference type="SAM" id="MobiDB-lite"/>
    </source>
</evidence>
<dbReference type="Proteomes" id="UP000799539">
    <property type="component" value="Unassembled WGS sequence"/>
</dbReference>
<name>A0A6A6FQ81_9PEZI</name>
<dbReference type="EMBL" id="ML992665">
    <property type="protein sequence ID" value="KAF2215635.1"/>
    <property type="molecule type" value="Genomic_DNA"/>
</dbReference>
<feature type="region of interest" description="Disordered" evidence="1">
    <location>
        <begin position="170"/>
        <end position="234"/>
    </location>
</feature>
<proteinExistence type="predicted"/>
<organism evidence="2 3">
    <name type="scientific">Cercospora zeae-maydis SCOH1-5</name>
    <dbReference type="NCBI Taxonomy" id="717836"/>
    <lineage>
        <taxon>Eukaryota</taxon>
        <taxon>Fungi</taxon>
        <taxon>Dikarya</taxon>
        <taxon>Ascomycota</taxon>
        <taxon>Pezizomycotina</taxon>
        <taxon>Dothideomycetes</taxon>
        <taxon>Dothideomycetidae</taxon>
        <taxon>Mycosphaerellales</taxon>
        <taxon>Mycosphaerellaceae</taxon>
        <taxon>Cercospora</taxon>
    </lineage>
</organism>
<dbReference type="AlphaFoldDB" id="A0A6A6FQ81"/>
<feature type="compositionally biased region" description="Basic and acidic residues" evidence="1">
    <location>
        <begin position="196"/>
        <end position="205"/>
    </location>
</feature>